<proteinExistence type="predicted"/>
<name>A0A4R8R8U0_COLTR</name>
<keyword evidence="2" id="KW-1185">Reference proteome</keyword>
<reference evidence="1 2" key="1">
    <citation type="submission" date="2018-12" db="EMBL/GenBank/DDBJ databases">
        <title>Genome sequence and assembly of Colletotrichum trifolii.</title>
        <authorList>
            <person name="Gan P."/>
            <person name="Shirasu K."/>
        </authorList>
    </citation>
    <scope>NUCLEOTIDE SEQUENCE [LARGE SCALE GENOMIC DNA]</scope>
    <source>
        <strain evidence="1 2">543-2</strain>
    </source>
</reference>
<protein>
    <submittedName>
        <fullName evidence="1">Uncharacterized protein</fullName>
    </submittedName>
</protein>
<gene>
    <name evidence="1" type="ORF">CTRI78_v007393</name>
</gene>
<dbReference type="AlphaFoldDB" id="A0A4R8R8U0"/>
<organism evidence="1 2">
    <name type="scientific">Colletotrichum trifolii</name>
    <dbReference type="NCBI Taxonomy" id="5466"/>
    <lineage>
        <taxon>Eukaryota</taxon>
        <taxon>Fungi</taxon>
        <taxon>Dikarya</taxon>
        <taxon>Ascomycota</taxon>
        <taxon>Pezizomycotina</taxon>
        <taxon>Sordariomycetes</taxon>
        <taxon>Hypocreomycetidae</taxon>
        <taxon>Glomerellales</taxon>
        <taxon>Glomerellaceae</taxon>
        <taxon>Colletotrichum</taxon>
        <taxon>Colletotrichum orbiculare species complex</taxon>
    </lineage>
</organism>
<dbReference type="EMBL" id="RYZW01000078">
    <property type="protein sequence ID" value="TDZ51740.1"/>
    <property type="molecule type" value="Genomic_DNA"/>
</dbReference>
<evidence type="ECO:0000313" key="1">
    <source>
        <dbReference type="EMBL" id="TDZ51740.1"/>
    </source>
</evidence>
<dbReference type="Proteomes" id="UP000295703">
    <property type="component" value="Unassembled WGS sequence"/>
</dbReference>
<comment type="caution">
    <text evidence="1">The sequence shown here is derived from an EMBL/GenBank/DDBJ whole genome shotgun (WGS) entry which is preliminary data.</text>
</comment>
<sequence length="119" mass="13276">MIELTLKDRCNEREKKKNHFEHVNSQYRNPAAGIWTESTDAEYLYGAAGPLIIRSGWGLRRPRSLSVLPSTVQPVPVRVSSAFGRLERRWLTTSSCHSAAPILRMFAKSSAPPIALDVG</sequence>
<evidence type="ECO:0000313" key="2">
    <source>
        <dbReference type="Proteomes" id="UP000295703"/>
    </source>
</evidence>
<accession>A0A4R8R8U0</accession>